<organism evidence="1 2">
    <name type="scientific">Hominisplanchenecus murintestinalis</name>
    <dbReference type="NCBI Taxonomy" id="2941517"/>
    <lineage>
        <taxon>Bacteria</taxon>
        <taxon>Bacillati</taxon>
        <taxon>Bacillota</taxon>
        <taxon>Clostridia</taxon>
        <taxon>Lachnospirales</taxon>
        <taxon>Lachnospiraceae</taxon>
        <taxon>Hominisplanchenecus</taxon>
    </lineage>
</organism>
<dbReference type="EMBL" id="SRZB01000063">
    <property type="protein sequence ID" value="TGX96427.1"/>
    <property type="molecule type" value="Genomic_DNA"/>
</dbReference>
<gene>
    <name evidence="1" type="ORF">E5357_16180</name>
</gene>
<protein>
    <submittedName>
        <fullName evidence="1">Site-specific DNA-methyltransferase</fullName>
    </submittedName>
</protein>
<dbReference type="Proteomes" id="UP000307720">
    <property type="component" value="Unassembled WGS sequence"/>
</dbReference>
<evidence type="ECO:0000313" key="2">
    <source>
        <dbReference type="Proteomes" id="UP000307720"/>
    </source>
</evidence>
<accession>A0AC61QV94</accession>
<name>A0AC61QV94_9FIRM</name>
<proteinExistence type="predicted"/>
<comment type="caution">
    <text evidence="1">The sequence shown here is derived from an EMBL/GenBank/DDBJ whole genome shotgun (WGS) entry which is preliminary data.</text>
</comment>
<sequence>MIVKKQERNCVYPADCLEVLRELPDRSVDVVIADPPYYRMKGDFDFVFQTVSEYLEWCLAWAGECHRILKPTGAFYCWGSCQMIDKLSTHVLDKFDWIKRNLIVWNYRTGRPAKATYRNEAEFLWFYSNPLHEINIDAVRIPYDEGGEKDKRKNPKGKSCGNVWEFPRIMPNYKEATGHPTQKPEKLAERMLLASSRAGDLVVIPFAGSGSEVVQCIKNGRDFIASEINEVYVENIILPRLQKETACSVSAQEKGGFLCRR</sequence>
<evidence type="ECO:0000313" key="1">
    <source>
        <dbReference type="EMBL" id="TGX96427.1"/>
    </source>
</evidence>
<reference evidence="1" key="1">
    <citation type="submission" date="2019-04" db="EMBL/GenBank/DDBJ databases">
        <title>Microbes associate with the intestines of laboratory mice.</title>
        <authorList>
            <person name="Navarre W."/>
            <person name="Wong E."/>
            <person name="Huang K."/>
            <person name="Tropini C."/>
            <person name="Ng K."/>
            <person name="Yu B."/>
        </authorList>
    </citation>
    <scope>NUCLEOTIDE SEQUENCE</scope>
    <source>
        <strain evidence="1">NM72_1-8</strain>
    </source>
</reference>
<keyword evidence="2" id="KW-1185">Reference proteome</keyword>